<dbReference type="PANTHER" id="PTHR38050:SF2">
    <property type="entry name" value="FERULOYL ESTERASE C-RELATED"/>
    <property type="match status" value="1"/>
</dbReference>
<keyword evidence="10" id="KW-1185">Reference proteome</keyword>
<keyword evidence="4" id="KW-0732">Signal</keyword>
<dbReference type="SUPFAM" id="SSF53474">
    <property type="entry name" value="alpha/beta-Hydrolases"/>
    <property type="match status" value="1"/>
</dbReference>
<keyword evidence="7" id="KW-0624">Polysaccharide degradation</keyword>
<evidence type="ECO:0000313" key="9">
    <source>
        <dbReference type="EMBL" id="RJL35451.1"/>
    </source>
</evidence>
<dbReference type="GO" id="GO:0045493">
    <property type="term" value="P:xylan catabolic process"/>
    <property type="evidence" value="ECO:0007669"/>
    <property type="project" value="UniProtKB-KW"/>
</dbReference>
<comment type="subcellular location">
    <subcellularLocation>
        <location evidence="1">Secreted</location>
    </subcellularLocation>
</comment>
<proteinExistence type="predicted"/>
<keyword evidence="5" id="KW-0378">Hydrolase</keyword>
<evidence type="ECO:0000256" key="5">
    <source>
        <dbReference type="ARBA" id="ARBA00022801"/>
    </source>
</evidence>
<reference evidence="9 10" key="1">
    <citation type="submission" date="2018-09" db="EMBL/GenBank/DDBJ databases">
        <title>YIM 75507 draft genome.</title>
        <authorList>
            <person name="Tang S."/>
            <person name="Feng Y."/>
        </authorList>
    </citation>
    <scope>NUCLEOTIDE SEQUENCE [LARGE SCALE GENOMIC DNA]</scope>
    <source>
        <strain evidence="9 10">YIM 75507</strain>
    </source>
</reference>
<keyword evidence="3" id="KW-0858">Xylan degradation</keyword>
<keyword evidence="2" id="KW-0964">Secreted</keyword>
<name>A0A3A4B2R8_9ACTN</name>
<gene>
    <name evidence="9" type="ORF">D5H75_01145</name>
</gene>
<evidence type="ECO:0008006" key="11">
    <source>
        <dbReference type="Google" id="ProtNLM"/>
    </source>
</evidence>
<dbReference type="GO" id="GO:0005576">
    <property type="term" value="C:extracellular region"/>
    <property type="evidence" value="ECO:0007669"/>
    <property type="project" value="UniProtKB-SubCell"/>
</dbReference>
<sequence>MTLAEPAAACSTQPTGGDLAVSRPMPGGRFYRVYVPPGLTGPAPLLVAVHGGAGTPVSHEKMTGWSAFAKQKKFIVVYPRGTTPAPPGWAWWSWPAADDIEYLRNVVRNVAGTWCVNPRRVHMEGHSMGGMMTGRMACAARNMFASFGVYDGQWPLLAWDCPAGRPVSFAFFAGSEAKSDAHVATRDHRDLWRPRDSCPPQPVGEARPAGVLVAQRWECAAGTRILWRVYDAGHGWPQGALDDDIRNRMWSFFMANPLP</sequence>
<dbReference type="Gene3D" id="3.40.50.1820">
    <property type="entry name" value="alpha/beta hydrolase"/>
    <property type="match status" value="1"/>
</dbReference>
<comment type="caution">
    <text evidence="9">The sequence shown here is derived from an EMBL/GenBank/DDBJ whole genome shotgun (WGS) entry which is preliminary data.</text>
</comment>
<dbReference type="PANTHER" id="PTHR38050">
    <property type="match status" value="1"/>
</dbReference>
<evidence type="ECO:0000256" key="1">
    <source>
        <dbReference type="ARBA" id="ARBA00004613"/>
    </source>
</evidence>
<dbReference type="InterPro" id="IPR029058">
    <property type="entry name" value="AB_hydrolase_fold"/>
</dbReference>
<accession>A0A3A4B2R8</accession>
<dbReference type="Proteomes" id="UP000265768">
    <property type="component" value="Unassembled WGS sequence"/>
</dbReference>
<dbReference type="EMBL" id="QZEY01000001">
    <property type="protein sequence ID" value="RJL35451.1"/>
    <property type="molecule type" value="Genomic_DNA"/>
</dbReference>
<evidence type="ECO:0000256" key="2">
    <source>
        <dbReference type="ARBA" id="ARBA00022525"/>
    </source>
</evidence>
<dbReference type="OrthoDB" id="9767239at2"/>
<evidence type="ECO:0000256" key="6">
    <source>
        <dbReference type="ARBA" id="ARBA00023277"/>
    </source>
</evidence>
<organism evidence="9 10">
    <name type="scientific">Bailinhaonella thermotolerans</name>
    <dbReference type="NCBI Taxonomy" id="1070861"/>
    <lineage>
        <taxon>Bacteria</taxon>
        <taxon>Bacillati</taxon>
        <taxon>Actinomycetota</taxon>
        <taxon>Actinomycetes</taxon>
        <taxon>Streptosporangiales</taxon>
        <taxon>Streptosporangiaceae</taxon>
        <taxon>Bailinhaonella</taxon>
    </lineage>
</organism>
<evidence type="ECO:0000256" key="3">
    <source>
        <dbReference type="ARBA" id="ARBA00022651"/>
    </source>
</evidence>
<dbReference type="InterPro" id="IPR043595">
    <property type="entry name" value="FaeB/C/D"/>
</dbReference>
<evidence type="ECO:0000256" key="4">
    <source>
        <dbReference type="ARBA" id="ARBA00022729"/>
    </source>
</evidence>
<evidence type="ECO:0000256" key="8">
    <source>
        <dbReference type="SAM" id="MobiDB-lite"/>
    </source>
</evidence>
<dbReference type="AlphaFoldDB" id="A0A3A4B2R8"/>
<feature type="region of interest" description="Disordered" evidence="8">
    <location>
        <begin position="1"/>
        <end position="21"/>
    </location>
</feature>
<evidence type="ECO:0000313" key="10">
    <source>
        <dbReference type="Proteomes" id="UP000265768"/>
    </source>
</evidence>
<protein>
    <recommendedName>
        <fullName evidence="11">Polyhydroxybutyrate depolymerase</fullName>
    </recommendedName>
</protein>
<evidence type="ECO:0000256" key="7">
    <source>
        <dbReference type="ARBA" id="ARBA00023326"/>
    </source>
</evidence>
<dbReference type="GO" id="GO:0030600">
    <property type="term" value="F:feruloyl esterase activity"/>
    <property type="evidence" value="ECO:0007669"/>
    <property type="project" value="InterPro"/>
</dbReference>
<keyword evidence="6" id="KW-0119">Carbohydrate metabolism</keyword>